<keyword evidence="2" id="KW-1185">Reference proteome</keyword>
<dbReference type="EMBL" id="SOEG01000050">
    <property type="protein sequence ID" value="TDX44592.1"/>
    <property type="molecule type" value="Genomic_DNA"/>
</dbReference>
<dbReference type="RefSeq" id="WP_166668027.1">
    <property type="nucleotide sequence ID" value="NZ_SOEG01000050.1"/>
</dbReference>
<gene>
    <name evidence="1" type="ORF">C7959_15016</name>
</gene>
<evidence type="ECO:0000313" key="1">
    <source>
        <dbReference type="EMBL" id="TDX44592.1"/>
    </source>
</evidence>
<protein>
    <submittedName>
        <fullName evidence="1">Uncharacterized protein</fullName>
    </submittedName>
</protein>
<proteinExistence type="predicted"/>
<dbReference type="Proteomes" id="UP000295832">
    <property type="component" value="Unassembled WGS sequence"/>
</dbReference>
<accession>A0A4R8GGE8</accession>
<reference evidence="1 2" key="1">
    <citation type="submission" date="2019-03" db="EMBL/GenBank/DDBJ databases">
        <title>Subsurface microbial communities from deep shales in Ohio and West Virginia, USA.</title>
        <authorList>
            <person name="Wrighton K."/>
        </authorList>
    </citation>
    <scope>NUCLEOTIDE SEQUENCE [LARGE SCALE GENOMIC DNA]</scope>
    <source>
        <strain evidence="1 2">MSL 6dP</strain>
    </source>
</reference>
<sequence length="50" mass="5839">MAKTKPREKFNKTIDYLLSTGELTAKDLENVDLEAVYKGYLIREKESLFK</sequence>
<dbReference type="AlphaFoldDB" id="A0A4R8GGE8"/>
<organism evidence="1 2">
    <name type="scientific">Orenia marismortui</name>
    <dbReference type="NCBI Taxonomy" id="46469"/>
    <lineage>
        <taxon>Bacteria</taxon>
        <taxon>Bacillati</taxon>
        <taxon>Bacillota</taxon>
        <taxon>Clostridia</taxon>
        <taxon>Halanaerobiales</taxon>
        <taxon>Halobacteroidaceae</taxon>
        <taxon>Orenia</taxon>
    </lineage>
</organism>
<name>A0A4R8GGE8_9FIRM</name>
<comment type="caution">
    <text evidence="1">The sequence shown here is derived from an EMBL/GenBank/DDBJ whole genome shotgun (WGS) entry which is preliminary data.</text>
</comment>
<evidence type="ECO:0000313" key="2">
    <source>
        <dbReference type="Proteomes" id="UP000295832"/>
    </source>
</evidence>